<sequence>MIYVIYVAGLIDIVAGVIDVCDMYRRWCVAACMIYHVAVINVDGALMGSTSRMEAHLRRSPLGLRIWWRLSRSHWDLGGPTIAVSASCPQGVEVAMDDLNEYVQLRAGDYHVRRHHYLLTWAKVLFTSWKATSLHMKWIALYQCFSVFLEWARLCLPLVLFLEVEGPVWQVCGALSAIVVAQLVFAMWGYIKMVRTHCVPPVACAFLTCVFSVPAGRILVAIRHTHTPHRPCGASIISGQSHIQIRHTHTHSMRCIHYLWWTLLGLSSHFNLPKIGSGRTLYPPADMFVTTYVEDWRSIWDGVIESQLPGIQRSGPGQAEALTQMVERVLGEPLPRVPGLGTVGSVSVPLGMGATAAPTATATETATTPMALLPAGPALAPSGGDTTPPPGEEPRFALDD</sequence>
<feature type="transmembrane region" description="Helical" evidence="2">
    <location>
        <begin position="202"/>
        <end position="222"/>
    </location>
</feature>
<proteinExistence type="predicted"/>
<comment type="caution">
    <text evidence="3">The sequence shown here is derived from an EMBL/GenBank/DDBJ whole genome shotgun (WGS) entry which is preliminary data.</text>
</comment>
<keyword evidence="2" id="KW-1133">Transmembrane helix</keyword>
<gene>
    <name evidence="3" type="ORF">PAPYR_5849</name>
</gene>
<evidence type="ECO:0000313" key="4">
    <source>
        <dbReference type="Proteomes" id="UP001141327"/>
    </source>
</evidence>
<dbReference type="Proteomes" id="UP001141327">
    <property type="component" value="Unassembled WGS sequence"/>
</dbReference>
<dbReference type="EMBL" id="JAPMOS010000029">
    <property type="protein sequence ID" value="KAJ4458455.1"/>
    <property type="molecule type" value="Genomic_DNA"/>
</dbReference>
<organism evidence="3 4">
    <name type="scientific">Paratrimastix pyriformis</name>
    <dbReference type="NCBI Taxonomy" id="342808"/>
    <lineage>
        <taxon>Eukaryota</taxon>
        <taxon>Metamonada</taxon>
        <taxon>Preaxostyla</taxon>
        <taxon>Paratrimastigidae</taxon>
        <taxon>Paratrimastix</taxon>
    </lineage>
</organism>
<evidence type="ECO:0000313" key="3">
    <source>
        <dbReference type="EMBL" id="KAJ4458455.1"/>
    </source>
</evidence>
<protein>
    <submittedName>
        <fullName evidence="3">Uncharacterized protein</fullName>
    </submittedName>
</protein>
<accession>A0ABQ8UGS2</accession>
<keyword evidence="2" id="KW-0812">Transmembrane</keyword>
<name>A0ABQ8UGS2_9EUKA</name>
<keyword evidence="2" id="KW-0472">Membrane</keyword>
<feature type="transmembrane region" description="Helical" evidence="2">
    <location>
        <begin position="168"/>
        <end position="190"/>
    </location>
</feature>
<feature type="region of interest" description="Disordered" evidence="1">
    <location>
        <begin position="368"/>
        <end position="400"/>
    </location>
</feature>
<feature type="compositionally biased region" description="Low complexity" evidence="1">
    <location>
        <begin position="368"/>
        <end position="386"/>
    </location>
</feature>
<evidence type="ECO:0000256" key="2">
    <source>
        <dbReference type="SAM" id="Phobius"/>
    </source>
</evidence>
<keyword evidence="4" id="KW-1185">Reference proteome</keyword>
<reference evidence="3" key="1">
    <citation type="journal article" date="2022" name="bioRxiv">
        <title>Genomics of Preaxostyla Flagellates Illuminates Evolutionary Transitions and the Path Towards Mitochondrial Loss.</title>
        <authorList>
            <person name="Novak L.V.F."/>
            <person name="Treitli S.C."/>
            <person name="Pyrih J."/>
            <person name="Halakuc P."/>
            <person name="Pipaliya S.V."/>
            <person name="Vacek V."/>
            <person name="Brzon O."/>
            <person name="Soukal P."/>
            <person name="Eme L."/>
            <person name="Dacks J.B."/>
            <person name="Karnkowska A."/>
            <person name="Elias M."/>
            <person name="Hampl V."/>
        </authorList>
    </citation>
    <scope>NUCLEOTIDE SEQUENCE</scope>
    <source>
        <strain evidence="3">RCP-MX</strain>
    </source>
</reference>
<evidence type="ECO:0000256" key="1">
    <source>
        <dbReference type="SAM" id="MobiDB-lite"/>
    </source>
</evidence>